<dbReference type="Proteomes" id="UP000014137">
    <property type="component" value="Unassembled WGS sequence"/>
</dbReference>
<dbReference type="AlphaFoldDB" id="M2QT84"/>
<name>M2QT84_9PSEU</name>
<evidence type="ECO:0000313" key="3">
    <source>
        <dbReference type="Proteomes" id="UP000014137"/>
    </source>
</evidence>
<protein>
    <submittedName>
        <fullName evidence="1">Uncharacterized protein</fullName>
    </submittedName>
</protein>
<reference evidence="2 4" key="2">
    <citation type="submission" date="2017-02" db="EMBL/GenBank/DDBJ databases">
        <title>Amycolatopsis azurea DSM 43854 draft genome.</title>
        <authorList>
            <person name="Mayilraj S."/>
        </authorList>
    </citation>
    <scope>NUCLEOTIDE SEQUENCE [LARGE SCALE GENOMIC DNA]</scope>
    <source>
        <strain evidence="2 4">DSM 43854</strain>
    </source>
</reference>
<proteinExistence type="predicted"/>
<reference evidence="1 3" key="1">
    <citation type="submission" date="2012-10" db="EMBL/GenBank/DDBJ databases">
        <title>Genome assembly of Amycolatopsis azurea DSM 43854.</title>
        <authorList>
            <person name="Khatri I."/>
            <person name="Kaur I."/>
            <person name="Subramanian S."/>
            <person name="Mayilraj S."/>
        </authorList>
    </citation>
    <scope>NUCLEOTIDE SEQUENCE [LARGE SCALE GENOMIC DNA]</scope>
    <source>
        <strain evidence="1 3">DSM 43854</strain>
    </source>
</reference>
<sequence>MMARFGRMGAMLAVLGTVILAIPGTAVAGTQSVWIQFCKDGKCYNKPVASTCLELGNPAPPYGFVKNHSGQGQVIWSKPHCEGKPTYVSPSSPPLERAGYFMSYEHS</sequence>
<dbReference type="PATRIC" id="fig|1238180.3.peg.948"/>
<accession>M2QT84</accession>
<dbReference type="Proteomes" id="UP000188551">
    <property type="component" value="Unassembled WGS sequence"/>
</dbReference>
<keyword evidence="4" id="KW-1185">Reference proteome</keyword>
<organism evidence="1 3">
    <name type="scientific">Amycolatopsis azurea DSM 43854</name>
    <dbReference type="NCBI Taxonomy" id="1238180"/>
    <lineage>
        <taxon>Bacteria</taxon>
        <taxon>Bacillati</taxon>
        <taxon>Actinomycetota</taxon>
        <taxon>Actinomycetes</taxon>
        <taxon>Pseudonocardiales</taxon>
        <taxon>Pseudonocardiaceae</taxon>
        <taxon>Amycolatopsis</taxon>
    </lineage>
</organism>
<evidence type="ECO:0000313" key="2">
    <source>
        <dbReference type="EMBL" id="OOC01931.1"/>
    </source>
</evidence>
<evidence type="ECO:0000313" key="4">
    <source>
        <dbReference type="Proteomes" id="UP000188551"/>
    </source>
</evidence>
<gene>
    <name evidence="2" type="ORF">B0293_37215</name>
    <name evidence="1" type="ORF">C791_4962</name>
</gene>
<dbReference type="EMBL" id="MUXN01000027">
    <property type="protein sequence ID" value="OOC01931.1"/>
    <property type="molecule type" value="Genomic_DNA"/>
</dbReference>
<evidence type="ECO:0000313" key="1">
    <source>
        <dbReference type="EMBL" id="EMD29222.1"/>
    </source>
</evidence>
<dbReference type="EMBL" id="ANMG01000005">
    <property type="protein sequence ID" value="EMD29222.1"/>
    <property type="molecule type" value="Genomic_DNA"/>
</dbReference>
<comment type="caution">
    <text evidence="1">The sequence shown here is derived from an EMBL/GenBank/DDBJ whole genome shotgun (WGS) entry which is preliminary data.</text>
</comment>
<dbReference type="RefSeq" id="WP_005151496.1">
    <property type="nucleotide sequence ID" value="NZ_ANMG01000005.1"/>
</dbReference>